<protein>
    <submittedName>
        <fullName evidence="2">Uncharacterized protein</fullName>
    </submittedName>
</protein>
<dbReference type="AlphaFoldDB" id="A0AAE0TYS8"/>
<dbReference type="Proteomes" id="UP001287356">
    <property type="component" value="Unassembled WGS sequence"/>
</dbReference>
<evidence type="ECO:0000256" key="1">
    <source>
        <dbReference type="SAM" id="MobiDB-lite"/>
    </source>
</evidence>
<comment type="caution">
    <text evidence="2">The sequence shown here is derived from an EMBL/GenBank/DDBJ whole genome shotgun (WGS) entry which is preliminary data.</text>
</comment>
<keyword evidence="3" id="KW-1185">Reference proteome</keyword>
<proteinExistence type="predicted"/>
<evidence type="ECO:0000313" key="2">
    <source>
        <dbReference type="EMBL" id="KAK3384370.1"/>
    </source>
</evidence>
<accession>A0AAE0TYS8</accession>
<gene>
    <name evidence="2" type="ORF">B0T24DRAFT_82085</name>
</gene>
<name>A0AAE0TYS8_9PEZI</name>
<organism evidence="2 3">
    <name type="scientific">Lasiosphaeria ovina</name>
    <dbReference type="NCBI Taxonomy" id="92902"/>
    <lineage>
        <taxon>Eukaryota</taxon>
        <taxon>Fungi</taxon>
        <taxon>Dikarya</taxon>
        <taxon>Ascomycota</taxon>
        <taxon>Pezizomycotina</taxon>
        <taxon>Sordariomycetes</taxon>
        <taxon>Sordariomycetidae</taxon>
        <taxon>Sordariales</taxon>
        <taxon>Lasiosphaeriaceae</taxon>
        <taxon>Lasiosphaeria</taxon>
    </lineage>
</organism>
<reference evidence="2" key="1">
    <citation type="journal article" date="2023" name="Mol. Phylogenet. Evol.">
        <title>Genome-scale phylogeny and comparative genomics of the fungal order Sordariales.</title>
        <authorList>
            <person name="Hensen N."/>
            <person name="Bonometti L."/>
            <person name="Westerberg I."/>
            <person name="Brannstrom I.O."/>
            <person name="Guillou S."/>
            <person name="Cros-Aarteil S."/>
            <person name="Calhoun S."/>
            <person name="Haridas S."/>
            <person name="Kuo A."/>
            <person name="Mondo S."/>
            <person name="Pangilinan J."/>
            <person name="Riley R."/>
            <person name="LaButti K."/>
            <person name="Andreopoulos B."/>
            <person name="Lipzen A."/>
            <person name="Chen C."/>
            <person name="Yan M."/>
            <person name="Daum C."/>
            <person name="Ng V."/>
            <person name="Clum A."/>
            <person name="Steindorff A."/>
            <person name="Ohm R.A."/>
            <person name="Martin F."/>
            <person name="Silar P."/>
            <person name="Natvig D.O."/>
            <person name="Lalanne C."/>
            <person name="Gautier V."/>
            <person name="Ament-Velasquez S.L."/>
            <person name="Kruys A."/>
            <person name="Hutchinson M.I."/>
            <person name="Powell A.J."/>
            <person name="Barry K."/>
            <person name="Miller A.N."/>
            <person name="Grigoriev I.V."/>
            <person name="Debuchy R."/>
            <person name="Gladieux P."/>
            <person name="Hiltunen Thoren M."/>
            <person name="Johannesson H."/>
        </authorList>
    </citation>
    <scope>NUCLEOTIDE SEQUENCE</scope>
    <source>
        <strain evidence="2">CBS 958.72</strain>
    </source>
</reference>
<dbReference type="EMBL" id="JAULSN010000001">
    <property type="protein sequence ID" value="KAK3384370.1"/>
    <property type="molecule type" value="Genomic_DNA"/>
</dbReference>
<evidence type="ECO:0000313" key="3">
    <source>
        <dbReference type="Proteomes" id="UP001287356"/>
    </source>
</evidence>
<feature type="region of interest" description="Disordered" evidence="1">
    <location>
        <begin position="253"/>
        <end position="272"/>
    </location>
</feature>
<feature type="compositionally biased region" description="Polar residues" evidence="1">
    <location>
        <begin position="263"/>
        <end position="272"/>
    </location>
</feature>
<reference evidence="2" key="2">
    <citation type="submission" date="2023-06" db="EMBL/GenBank/DDBJ databases">
        <authorList>
            <consortium name="Lawrence Berkeley National Laboratory"/>
            <person name="Haridas S."/>
            <person name="Hensen N."/>
            <person name="Bonometti L."/>
            <person name="Westerberg I."/>
            <person name="Brannstrom I.O."/>
            <person name="Guillou S."/>
            <person name="Cros-Aarteil S."/>
            <person name="Calhoun S."/>
            <person name="Kuo A."/>
            <person name="Mondo S."/>
            <person name="Pangilinan J."/>
            <person name="Riley R."/>
            <person name="Labutti K."/>
            <person name="Andreopoulos B."/>
            <person name="Lipzen A."/>
            <person name="Chen C."/>
            <person name="Yanf M."/>
            <person name="Daum C."/>
            <person name="Ng V."/>
            <person name="Clum A."/>
            <person name="Steindorff A."/>
            <person name="Ohm R."/>
            <person name="Martin F."/>
            <person name="Silar P."/>
            <person name="Natvig D."/>
            <person name="Lalanne C."/>
            <person name="Gautier V."/>
            <person name="Ament-Velasquez S.L."/>
            <person name="Kruys A."/>
            <person name="Hutchinson M.I."/>
            <person name="Powell A.J."/>
            <person name="Barry K."/>
            <person name="Miller A.N."/>
            <person name="Grigoriev I.V."/>
            <person name="Debuchy R."/>
            <person name="Gladieux P."/>
            <person name="Thoren M.H."/>
            <person name="Johannesson H."/>
        </authorList>
    </citation>
    <scope>NUCLEOTIDE SEQUENCE</scope>
    <source>
        <strain evidence="2">CBS 958.72</strain>
    </source>
</reference>
<sequence>MQSTPAMSCASLSARPCHAQGEGHLPLSARLRCLGILLRTSSTQIASLFAHDPIPTLHDPSCQPHPAWRPAKLRWQGAETGYKTLRSKLQPVLVGKDRQTKTDCSALPTNLLLWMHFISTCLPSVKVPMANYDPRGCRVRAGLEVPVCWRTQIIRNKSKGSENGIRGVRPDFTPSLPSLGSLTLFCSVLFCSLCTRGCAAYPSPPRRTHGSPCAQESSPRRRLSTLGTYSTSLGCHPALPCCLVGHPCEVPPPSLPPNSSSLDTGTTPAHAS</sequence>